<dbReference type="Proteomes" id="UP001153365">
    <property type="component" value="Unassembled WGS sequence"/>
</dbReference>
<keyword evidence="13" id="KW-1185">Reference proteome</keyword>
<feature type="region of interest" description="Disordered" evidence="9">
    <location>
        <begin position="535"/>
        <end position="631"/>
    </location>
</feature>
<feature type="domain" description="PINIT" evidence="11">
    <location>
        <begin position="240"/>
        <end position="416"/>
    </location>
</feature>
<evidence type="ECO:0000256" key="3">
    <source>
        <dbReference type="ARBA" id="ARBA00022679"/>
    </source>
</evidence>
<organism evidence="12 13">
    <name type="scientific">Phakopsora pachyrhizi</name>
    <name type="common">Asian soybean rust disease fungus</name>
    <dbReference type="NCBI Taxonomy" id="170000"/>
    <lineage>
        <taxon>Eukaryota</taxon>
        <taxon>Fungi</taxon>
        <taxon>Dikarya</taxon>
        <taxon>Basidiomycota</taxon>
        <taxon>Pucciniomycotina</taxon>
        <taxon>Pucciniomycetes</taxon>
        <taxon>Pucciniales</taxon>
        <taxon>Phakopsoraceae</taxon>
        <taxon>Phakopsora</taxon>
    </lineage>
</organism>
<feature type="compositionally biased region" description="Basic and acidic residues" evidence="9">
    <location>
        <begin position="572"/>
        <end position="589"/>
    </location>
</feature>
<feature type="compositionally biased region" description="Low complexity" evidence="9">
    <location>
        <begin position="123"/>
        <end position="136"/>
    </location>
</feature>
<evidence type="ECO:0000256" key="4">
    <source>
        <dbReference type="ARBA" id="ARBA00022723"/>
    </source>
</evidence>
<feature type="compositionally biased region" description="Acidic residues" evidence="9">
    <location>
        <begin position="603"/>
        <end position="615"/>
    </location>
</feature>
<dbReference type="InterPro" id="IPR004181">
    <property type="entry name" value="Znf_MIZ"/>
</dbReference>
<feature type="region of interest" description="Disordered" evidence="9">
    <location>
        <begin position="91"/>
        <end position="150"/>
    </location>
</feature>
<evidence type="ECO:0000256" key="2">
    <source>
        <dbReference type="ARBA" id="ARBA00005383"/>
    </source>
</evidence>
<name>A0AAV0BJW3_PHAPC</name>
<comment type="caution">
    <text evidence="12">The sequence shown here is derived from an EMBL/GenBank/DDBJ whole genome shotgun (WGS) entry which is preliminary data.</text>
</comment>
<keyword evidence="7" id="KW-0862">Zinc</keyword>
<feature type="domain" description="SP-RING-type" evidence="10">
    <location>
        <begin position="445"/>
        <end position="526"/>
    </location>
</feature>
<sequence length="643" mass="71521">MNLQSSGYYSDLSRLRTILPTLKVDNLKAVLREINLSFYRSAYAKLSGRKDELISRIDVALQEAISQNSSKNYEIIRSSIYRNSREMFSPFASSSSKHSANNSGTHQSLPPYRPSAQSSTLRQQPTQSSTLPTPSSDEPHRALAPTYDFGPTPLAHFANTDPHPLKLDPVFGTHTKPGNLRSPFVGLPRNSIPSNCPKLCTPPSVRPSNCSSNWNNQLNSTNNNLSNCPKLVPGSDIYQPVTFSVLDPKVIPIQFEKSPFYRVDSSVSLIAVCHVASPADRKSVSISITLSPEQRQKLLQPSSQSGTQFQLRMFSTSENFFNHPSFSPASPVQPPALTEFPYTADIRLNSQNLTTNVRGIKKQPGTAQPPDIGLIPDRNGTGKALDLREGAPNRLDIVYSNAEKRYYCVVYLVEYFNINSILKNLKANSHRTDEQVLAEIKEASTDEDVITSSSVISLNDPVVMSRIQIPIRSLKCSHLQCFDAEMFYMMMESTPTWLCPVCNLKLKNEDITIDDYFATILKQVPKSIDSVTVESDGTWHDDSYKHGTSKPKAGSRSIYSVGSGTGSSPSVSERREFDGSADRSTRSDEQSNNSKKRSVTVLEVEESDEDDEDLEEGNRHKRRKNLAEHCNEPLVIDLTLDDD</sequence>
<dbReference type="GO" id="GO:0016925">
    <property type="term" value="P:protein sumoylation"/>
    <property type="evidence" value="ECO:0007669"/>
    <property type="project" value="TreeGrafter"/>
</dbReference>
<evidence type="ECO:0000256" key="6">
    <source>
        <dbReference type="ARBA" id="ARBA00022786"/>
    </source>
</evidence>
<evidence type="ECO:0000313" key="13">
    <source>
        <dbReference type="Proteomes" id="UP001153365"/>
    </source>
</evidence>
<dbReference type="PANTHER" id="PTHR10782:SF4">
    <property type="entry name" value="TONALLI, ISOFORM E"/>
    <property type="match status" value="1"/>
</dbReference>
<proteinExistence type="inferred from homology"/>
<evidence type="ECO:0000256" key="1">
    <source>
        <dbReference type="ARBA" id="ARBA00004718"/>
    </source>
</evidence>
<dbReference type="GO" id="GO:0061665">
    <property type="term" value="F:SUMO ligase activity"/>
    <property type="evidence" value="ECO:0007669"/>
    <property type="project" value="TreeGrafter"/>
</dbReference>
<feature type="compositionally biased region" description="Low complexity" evidence="9">
    <location>
        <begin position="560"/>
        <end position="571"/>
    </location>
</feature>
<dbReference type="InterPro" id="IPR023321">
    <property type="entry name" value="PINIT"/>
</dbReference>
<dbReference type="Pfam" id="PF02891">
    <property type="entry name" value="zf-MIZ"/>
    <property type="match status" value="1"/>
</dbReference>
<comment type="similarity">
    <text evidence="2">Belongs to the PIAS family.</text>
</comment>
<protein>
    <submittedName>
        <fullName evidence="12">PINIT domain-domain-containing protein</fullName>
    </submittedName>
</protein>
<dbReference type="GO" id="GO:0008270">
    <property type="term" value="F:zinc ion binding"/>
    <property type="evidence" value="ECO:0007669"/>
    <property type="project" value="UniProtKB-KW"/>
</dbReference>
<accession>A0AAV0BJW3</accession>
<dbReference type="Pfam" id="PF14324">
    <property type="entry name" value="PINIT"/>
    <property type="match status" value="1"/>
</dbReference>
<dbReference type="PROSITE" id="PS51044">
    <property type="entry name" value="ZF_SP_RING"/>
    <property type="match status" value="1"/>
</dbReference>
<evidence type="ECO:0000259" key="11">
    <source>
        <dbReference type="PROSITE" id="PS51466"/>
    </source>
</evidence>
<dbReference type="PANTHER" id="PTHR10782">
    <property type="entry name" value="ZINC FINGER MIZ DOMAIN-CONTAINING PROTEIN"/>
    <property type="match status" value="1"/>
</dbReference>
<evidence type="ECO:0000256" key="5">
    <source>
        <dbReference type="ARBA" id="ARBA00022771"/>
    </source>
</evidence>
<comment type="pathway">
    <text evidence="1">Protein modification; protein sumoylation.</text>
</comment>
<dbReference type="GO" id="GO:0000785">
    <property type="term" value="C:chromatin"/>
    <property type="evidence" value="ECO:0007669"/>
    <property type="project" value="TreeGrafter"/>
</dbReference>
<keyword evidence="6" id="KW-0833">Ubl conjugation pathway</keyword>
<evidence type="ECO:0000259" key="10">
    <source>
        <dbReference type="PROSITE" id="PS51044"/>
    </source>
</evidence>
<keyword evidence="4" id="KW-0479">Metal-binding</keyword>
<feature type="compositionally biased region" description="Low complexity" evidence="9">
    <location>
        <begin position="91"/>
        <end position="103"/>
    </location>
</feature>
<evidence type="ECO:0000256" key="7">
    <source>
        <dbReference type="ARBA" id="ARBA00022833"/>
    </source>
</evidence>
<dbReference type="Gene3D" id="2.60.120.780">
    <property type="entry name" value="PINIT domain"/>
    <property type="match status" value="1"/>
</dbReference>
<evidence type="ECO:0000313" key="12">
    <source>
        <dbReference type="EMBL" id="CAH7687282.1"/>
    </source>
</evidence>
<evidence type="ECO:0000256" key="9">
    <source>
        <dbReference type="SAM" id="MobiDB-lite"/>
    </source>
</evidence>
<evidence type="ECO:0000256" key="8">
    <source>
        <dbReference type="PROSITE-ProRule" id="PRU00452"/>
    </source>
</evidence>
<gene>
    <name evidence="12" type="ORF">PPACK8108_LOCUS22043</name>
</gene>
<reference evidence="12" key="1">
    <citation type="submission" date="2022-06" db="EMBL/GenBank/DDBJ databases">
        <authorList>
            <consortium name="SYNGENTA / RWTH Aachen University"/>
        </authorList>
    </citation>
    <scope>NUCLEOTIDE SEQUENCE</scope>
</reference>
<dbReference type="InterPro" id="IPR038654">
    <property type="entry name" value="PINIT_sf"/>
</dbReference>
<dbReference type="PROSITE" id="PS51466">
    <property type="entry name" value="PINIT"/>
    <property type="match status" value="1"/>
</dbReference>
<keyword evidence="5 8" id="KW-0863">Zinc-finger</keyword>
<dbReference type="AlphaFoldDB" id="A0AAV0BJW3"/>
<dbReference type="Gene3D" id="3.30.40.10">
    <property type="entry name" value="Zinc/RING finger domain, C3HC4 (zinc finger)"/>
    <property type="match status" value="1"/>
</dbReference>
<keyword evidence="3" id="KW-0808">Transferase</keyword>
<dbReference type="EMBL" id="CALTRL010005852">
    <property type="protein sequence ID" value="CAH7687282.1"/>
    <property type="molecule type" value="Genomic_DNA"/>
</dbReference>
<dbReference type="InterPro" id="IPR013083">
    <property type="entry name" value="Znf_RING/FYVE/PHD"/>
</dbReference>